<keyword evidence="6" id="KW-0560">Oxidoreductase</keyword>
<keyword evidence="10" id="KW-1185">Reference proteome</keyword>
<accession>A0ABQ5PAD8</accession>
<dbReference type="CDD" id="cd08296">
    <property type="entry name" value="CAD_like"/>
    <property type="match status" value="1"/>
</dbReference>
<sequence>MSPSMRVAEVRTPGGAFEIVERELPRPGPGQVRIAVEACGICGSDAHFVDGNFPGVSFPLVTGHEVAGRIDALGEGVTGWAAGDRVAVGWFGGNCGHCRSCRAGDFITCASLQVPGWAYPGGFAEAMVAPATALARIPDGLSATEAAPLGCAGVTVFNALRHTAARPGDLVAVLGLGGLGHLGVQYAAAFGFDTVAIARGADKEELALRLGARHYIDSTATTVADALRDLGGAKVVLATAASADAMSRTVDGLAPRGELVVIGASSDPLTVTPLQLIMGARTIHGHPSGTARDVEETMAFTARSEVRPMVETAPLEEADAAFRRMRSGAARFRMVLTTGT</sequence>
<name>A0ABQ5PAD8_9ACTN</name>
<dbReference type="Gene3D" id="3.90.180.10">
    <property type="entry name" value="Medium-chain alcohol dehydrogenases, catalytic domain"/>
    <property type="match status" value="1"/>
</dbReference>
<proteinExistence type="inferred from homology"/>
<dbReference type="PANTHER" id="PTHR42940:SF7">
    <property type="entry name" value="ALCOHOL DEHYDROGENASE-LIKE N-TERMINAL DOMAIN-CONTAINING PROTEIN"/>
    <property type="match status" value="1"/>
</dbReference>
<dbReference type="SMART" id="SM00829">
    <property type="entry name" value="PKS_ER"/>
    <property type="match status" value="1"/>
</dbReference>
<gene>
    <name evidence="9" type="ORF">SYYSPA8_34620</name>
</gene>
<keyword evidence="5 7" id="KW-0862">Zinc</keyword>
<evidence type="ECO:0000256" key="5">
    <source>
        <dbReference type="ARBA" id="ARBA00022833"/>
    </source>
</evidence>
<evidence type="ECO:0000313" key="9">
    <source>
        <dbReference type="EMBL" id="GLF99543.1"/>
    </source>
</evidence>
<reference evidence="9 10" key="1">
    <citation type="submission" date="2022-10" db="EMBL/GenBank/DDBJ databases">
        <title>Draft genome sequence of Streptomyces sp. YSPA8.</title>
        <authorList>
            <person name="Moriuchi R."/>
            <person name="Dohra H."/>
            <person name="Yamamura H."/>
            <person name="Kodani S."/>
        </authorList>
    </citation>
    <scope>NUCLEOTIDE SEQUENCE [LARGE SCALE GENOMIC DNA]</scope>
    <source>
        <strain evidence="9 10">YSPA8</strain>
    </source>
</reference>
<dbReference type="SUPFAM" id="SSF50129">
    <property type="entry name" value="GroES-like"/>
    <property type="match status" value="1"/>
</dbReference>
<dbReference type="Pfam" id="PF00107">
    <property type="entry name" value="ADH_zinc_N"/>
    <property type="match status" value="1"/>
</dbReference>
<comment type="caution">
    <text evidence="9">The sequence shown here is derived from an EMBL/GenBank/DDBJ whole genome shotgun (WGS) entry which is preliminary data.</text>
</comment>
<evidence type="ECO:0000256" key="7">
    <source>
        <dbReference type="RuleBase" id="RU361277"/>
    </source>
</evidence>
<evidence type="ECO:0000256" key="2">
    <source>
        <dbReference type="ARBA" id="ARBA00008072"/>
    </source>
</evidence>
<comment type="cofactor">
    <cofactor evidence="1 7">
        <name>Zn(2+)</name>
        <dbReference type="ChEBI" id="CHEBI:29105"/>
    </cofactor>
</comment>
<dbReference type="Gene3D" id="3.40.50.720">
    <property type="entry name" value="NAD(P)-binding Rossmann-like Domain"/>
    <property type="match status" value="1"/>
</dbReference>
<dbReference type="Proteomes" id="UP001291653">
    <property type="component" value="Unassembled WGS sequence"/>
</dbReference>
<dbReference type="InterPro" id="IPR013154">
    <property type="entry name" value="ADH-like_N"/>
</dbReference>
<dbReference type="RefSeq" id="WP_323451481.1">
    <property type="nucleotide sequence ID" value="NZ_BSBI01000021.1"/>
</dbReference>
<dbReference type="Pfam" id="PF08240">
    <property type="entry name" value="ADH_N"/>
    <property type="match status" value="1"/>
</dbReference>
<protein>
    <recommendedName>
        <fullName evidence="3">alcohol dehydrogenase</fullName>
        <ecNumber evidence="3">1.1.1.1</ecNumber>
    </recommendedName>
</protein>
<dbReference type="PROSITE" id="PS00059">
    <property type="entry name" value="ADH_ZINC"/>
    <property type="match status" value="1"/>
</dbReference>
<dbReference type="EC" id="1.1.1.1" evidence="3"/>
<evidence type="ECO:0000256" key="1">
    <source>
        <dbReference type="ARBA" id="ARBA00001947"/>
    </source>
</evidence>
<evidence type="ECO:0000313" key="10">
    <source>
        <dbReference type="Proteomes" id="UP001291653"/>
    </source>
</evidence>
<feature type="domain" description="Enoyl reductase (ER)" evidence="8">
    <location>
        <begin position="14"/>
        <end position="336"/>
    </location>
</feature>
<evidence type="ECO:0000256" key="6">
    <source>
        <dbReference type="ARBA" id="ARBA00023002"/>
    </source>
</evidence>
<organism evidence="9 10">
    <name type="scientific">Streptomyces yaizuensis</name>
    <dbReference type="NCBI Taxonomy" id="2989713"/>
    <lineage>
        <taxon>Bacteria</taxon>
        <taxon>Bacillati</taxon>
        <taxon>Actinomycetota</taxon>
        <taxon>Actinomycetes</taxon>
        <taxon>Kitasatosporales</taxon>
        <taxon>Streptomycetaceae</taxon>
        <taxon>Streptomyces</taxon>
    </lineage>
</organism>
<evidence type="ECO:0000256" key="3">
    <source>
        <dbReference type="ARBA" id="ARBA00013190"/>
    </source>
</evidence>
<dbReference type="SUPFAM" id="SSF51735">
    <property type="entry name" value="NAD(P)-binding Rossmann-fold domains"/>
    <property type="match status" value="1"/>
</dbReference>
<dbReference type="InterPro" id="IPR013149">
    <property type="entry name" value="ADH-like_C"/>
</dbReference>
<evidence type="ECO:0000259" key="8">
    <source>
        <dbReference type="SMART" id="SM00829"/>
    </source>
</evidence>
<evidence type="ECO:0000256" key="4">
    <source>
        <dbReference type="ARBA" id="ARBA00022723"/>
    </source>
</evidence>
<dbReference type="InterPro" id="IPR002328">
    <property type="entry name" value="ADH_Zn_CS"/>
</dbReference>
<dbReference type="PANTHER" id="PTHR42940">
    <property type="entry name" value="ALCOHOL DEHYDROGENASE 1-RELATED"/>
    <property type="match status" value="1"/>
</dbReference>
<dbReference type="InterPro" id="IPR036291">
    <property type="entry name" value="NAD(P)-bd_dom_sf"/>
</dbReference>
<comment type="similarity">
    <text evidence="2 7">Belongs to the zinc-containing alcohol dehydrogenase family.</text>
</comment>
<keyword evidence="4 7" id="KW-0479">Metal-binding</keyword>
<dbReference type="InterPro" id="IPR020843">
    <property type="entry name" value="ER"/>
</dbReference>
<dbReference type="EMBL" id="BSBI01000021">
    <property type="protein sequence ID" value="GLF99543.1"/>
    <property type="molecule type" value="Genomic_DNA"/>
</dbReference>
<dbReference type="InterPro" id="IPR011032">
    <property type="entry name" value="GroES-like_sf"/>
</dbReference>